<dbReference type="InterPro" id="IPR052164">
    <property type="entry name" value="Anthracycline_SecMetBiosynth"/>
</dbReference>
<dbReference type="EMBL" id="VIVK01000001">
    <property type="protein sequence ID" value="TWD80179.1"/>
    <property type="molecule type" value="Genomic_DNA"/>
</dbReference>
<reference evidence="2 3" key="1">
    <citation type="submission" date="2019-06" db="EMBL/GenBank/DDBJ databases">
        <title>Sequencing the genomes of 1000 actinobacteria strains.</title>
        <authorList>
            <person name="Klenk H.-P."/>
        </authorList>
    </citation>
    <scope>NUCLEOTIDE SEQUENCE [LARGE SCALE GENOMIC DNA]</scope>
    <source>
        <strain evidence="2 3">DSM 24683</strain>
    </source>
</reference>
<accession>A0A561BMU9</accession>
<proteinExistence type="predicted"/>
<sequence>MLRGFATVSFYVTDLAAARAWYSELLGIEPYFAVPTPDNPSYLEYRFGDFQCELGLIDAKYAPHQVGTPAGAIVYWHVNDLETTFERLQKLGATVNEPITARGDTGFRTASVVDPFGNVLGVMYNPHYVEIFESLRK</sequence>
<keyword evidence="3" id="KW-1185">Reference proteome</keyword>
<dbReference type="Proteomes" id="UP000318380">
    <property type="component" value="Unassembled WGS sequence"/>
</dbReference>
<dbReference type="PANTHER" id="PTHR33993">
    <property type="entry name" value="GLYOXALASE-RELATED"/>
    <property type="match status" value="1"/>
</dbReference>
<organism evidence="2 3">
    <name type="scientific">Kribbella amoyensis</name>
    <dbReference type="NCBI Taxonomy" id="996641"/>
    <lineage>
        <taxon>Bacteria</taxon>
        <taxon>Bacillati</taxon>
        <taxon>Actinomycetota</taxon>
        <taxon>Actinomycetes</taxon>
        <taxon>Propionibacteriales</taxon>
        <taxon>Kribbellaceae</taxon>
        <taxon>Kribbella</taxon>
    </lineage>
</organism>
<evidence type="ECO:0000313" key="2">
    <source>
        <dbReference type="EMBL" id="TWD80179.1"/>
    </source>
</evidence>
<dbReference type="GO" id="GO:0016829">
    <property type="term" value="F:lyase activity"/>
    <property type="evidence" value="ECO:0007669"/>
    <property type="project" value="UniProtKB-KW"/>
</dbReference>
<feature type="domain" description="VOC" evidence="1">
    <location>
        <begin position="4"/>
        <end position="125"/>
    </location>
</feature>
<evidence type="ECO:0000313" key="3">
    <source>
        <dbReference type="Proteomes" id="UP000318380"/>
    </source>
</evidence>
<dbReference type="SUPFAM" id="SSF54593">
    <property type="entry name" value="Glyoxalase/Bleomycin resistance protein/Dihydroxybiphenyl dioxygenase"/>
    <property type="match status" value="1"/>
</dbReference>
<keyword evidence="2" id="KW-0456">Lyase</keyword>
<dbReference type="AlphaFoldDB" id="A0A561BMU9"/>
<evidence type="ECO:0000259" key="1">
    <source>
        <dbReference type="PROSITE" id="PS51819"/>
    </source>
</evidence>
<dbReference type="InterPro" id="IPR029068">
    <property type="entry name" value="Glyas_Bleomycin-R_OHBP_Dase"/>
</dbReference>
<protein>
    <submittedName>
        <fullName evidence="2">Putative enzyme related to lactoylglutathione lyase</fullName>
    </submittedName>
</protein>
<comment type="caution">
    <text evidence="2">The sequence shown here is derived from an EMBL/GenBank/DDBJ whole genome shotgun (WGS) entry which is preliminary data.</text>
</comment>
<dbReference type="InterPro" id="IPR037523">
    <property type="entry name" value="VOC_core"/>
</dbReference>
<dbReference type="InterPro" id="IPR004360">
    <property type="entry name" value="Glyas_Fos-R_dOase_dom"/>
</dbReference>
<dbReference type="OrthoDB" id="4548523at2"/>
<name>A0A561BMU9_9ACTN</name>
<dbReference type="Gene3D" id="3.10.180.10">
    <property type="entry name" value="2,3-Dihydroxybiphenyl 1,2-Dioxygenase, domain 1"/>
    <property type="match status" value="1"/>
</dbReference>
<gene>
    <name evidence="2" type="ORF">FB561_1252</name>
</gene>
<dbReference type="Pfam" id="PF00903">
    <property type="entry name" value="Glyoxalase"/>
    <property type="match status" value="1"/>
</dbReference>
<dbReference type="PANTHER" id="PTHR33993:SF14">
    <property type="entry name" value="GB|AAF24581.1"/>
    <property type="match status" value="1"/>
</dbReference>
<dbReference type="PROSITE" id="PS51819">
    <property type="entry name" value="VOC"/>
    <property type="match status" value="1"/>
</dbReference>
<dbReference type="RefSeq" id="WP_145803957.1">
    <property type="nucleotide sequence ID" value="NZ_VIVK01000001.1"/>
</dbReference>